<feature type="transmembrane region" description="Helical" evidence="6">
    <location>
        <begin position="345"/>
        <end position="366"/>
    </location>
</feature>
<dbReference type="InterPro" id="IPR002797">
    <property type="entry name" value="Polysacc_synth"/>
</dbReference>
<proteinExistence type="predicted"/>
<dbReference type="Proteomes" id="UP000051084">
    <property type="component" value="Unassembled WGS sequence"/>
</dbReference>
<protein>
    <submittedName>
        <fullName evidence="7">Polysaccharide biosynthesis protein</fullName>
    </submittedName>
</protein>
<feature type="transmembrane region" description="Helical" evidence="6">
    <location>
        <begin position="251"/>
        <end position="271"/>
    </location>
</feature>
<evidence type="ECO:0000256" key="1">
    <source>
        <dbReference type="ARBA" id="ARBA00004651"/>
    </source>
</evidence>
<dbReference type="InterPro" id="IPR024923">
    <property type="entry name" value="PG_synth_SpoVB"/>
</dbReference>
<dbReference type="AlphaFoldDB" id="A0A0R1UPW9"/>
<evidence type="ECO:0000256" key="6">
    <source>
        <dbReference type="SAM" id="Phobius"/>
    </source>
</evidence>
<evidence type="ECO:0000256" key="5">
    <source>
        <dbReference type="ARBA" id="ARBA00023136"/>
    </source>
</evidence>
<dbReference type="InterPro" id="IPR050833">
    <property type="entry name" value="Poly_Biosynth_Transport"/>
</dbReference>
<keyword evidence="2" id="KW-1003">Cell membrane</keyword>
<evidence type="ECO:0000313" key="8">
    <source>
        <dbReference type="Proteomes" id="UP000051084"/>
    </source>
</evidence>
<feature type="transmembrane region" description="Helical" evidence="6">
    <location>
        <begin position="473"/>
        <end position="495"/>
    </location>
</feature>
<dbReference type="EMBL" id="AZGC01000020">
    <property type="protein sequence ID" value="KRL95207.1"/>
    <property type="molecule type" value="Genomic_DNA"/>
</dbReference>
<sequence length="545" mass="60070">MKSKSTENVATEQSATAKMVAGSAWMTAGTITSRLLGAIYVIPWVTWMGVYSDQANALYAKGYNIYSYLLILASAGIPSAISQMVGDYNGRGQYLTSRRLYRSALYFSLLTGILFAGFMYLGAPWLSQGDANLVPVLRSLAWAVLLIPAMSISRGYLQGYNWMAPSALSQFIEQLLRVIYMLAATFMIMKVAHGHWQAATMQSTFAAFVGAVGSCAVLIYVEWRQRKYLANLSAQSQNDPEISTVKLIRKIVYRSIPFIIIESAIVLFQLFDQYTFKPVMNQIGHFTTLQIDTLYALFAFNTNKIYMIIVSLATAMAVTAIPLLANARARNNLAEIQQQIEKATLLFASIMMPASLGLAAVAQPVYTVFYRYSEAGTTLMAFAAFMSIPYGLYNIGAAMMQGISENRRMMTYLGIGIVIKMVLQYPAIKYFTAVGPLLATAVAMLIVLVLVYHHFSHAYGVQLGLMVNPLNKIISASLVMYVIVRALVALIYVWLNPAGRYLAFFALIPAVGIGALVFVILVLKNGVAEEVLGLRVQGLKRKLHL</sequence>
<feature type="transmembrane region" description="Helical" evidence="6">
    <location>
        <begin position="202"/>
        <end position="221"/>
    </location>
</feature>
<dbReference type="PANTHER" id="PTHR30250">
    <property type="entry name" value="PST FAMILY PREDICTED COLANIC ACID TRANSPORTER"/>
    <property type="match status" value="1"/>
</dbReference>
<dbReference type="STRING" id="417373.GCA_001570685_00965"/>
<dbReference type="CDD" id="cd13124">
    <property type="entry name" value="MATE_SpoVB_like"/>
    <property type="match status" value="1"/>
</dbReference>
<dbReference type="Pfam" id="PF01943">
    <property type="entry name" value="Polysacc_synt"/>
    <property type="match status" value="1"/>
</dbReference>
<keyword evidence="5 6" id="KW-0472">Membrane</keyword>
<feature type="transmembrane region" description="Helical" evidence="6">
    <location>
        <begin position="378"/>
        <end position="397"/>
    </location>
</feature>
<keyword evidence="3 6" id="KW-0812">Transmembrane</keyword>
<feature type="transmembrane region" description="Helical" evidence="6">
    <location>
        <begin position="139"/>
        <end position="157"/>
    </location>
</feature>
<feature type="transmembrane region" description="Helical" evidence="6">
    <location>
        <begin position="433"/>
        <end position="452"/>
    </location>
</feature>
<evidence type="ECO:0000313" key="7">
    <source>
        <dbReference type="EMBL" id="KRL95207.1"/>
    </source>
</evidence>
<dbReference type="PANTHER" id="PTHR30250:SF21">
    <property type="entry name" value="LIPID II FLIPPASE MURJ"/>
    <property type="match status" value="1"/>
</dbReference>
<comment type="subcellular location">
    <subcellularLocation>
        <location evidence="1">Cell membrane</location>
        <topology evidence="1">Multi-pass membrane protein</topology>
    </subcellularLocation>
</comment>
<feature type="transmembrane region" description="Helical" evidence="6">
    <location>
        <begin position="178"/>
        <end position="196"/>
    </location>
</feature>
<comment type="caution">
    <text evidence="7">The sequence shown here is derived from an EMBL/GenBank/DDBJ whole genome shotgun (WGS) entry which is preliminary data.</text>
</comment>
<feature type="transmembrane region" description="Helical" evidence="6">
    <location>
        <begin position="20"/>
        <end position="45"/>
    </location>
</feature>
<feature type="transmembrane region" description="Helical" evidence="6">
    <location>
        <begin position="305"/>
        <end position="325"/>
    </location>
</feature>
<evidence type="ECO:0000256" key="2">
    <source>
        <dbReference type="ARBA" id="ARBA00022475"/>
    </source>
</evidence>
<feature type="transmembrane region" description="Helical" evidence="6">
    <location>
        <begin position="65"/>
        <end position="85"/>
    </location>
</feature>
<dbReference type="PIRSF" id="PIRSF038958">
    <property type="entry name" value="PG_synth_SpoVB"/>
    <property type="match status" value="1"/>
</dbReference>
<dbReference type="RefSeq" id="WP_056995411.1">
    <property type="nucleotide sequence ID" value="NZ_AZGC01000020.1"/>
</dbReference>
<organism evidence="7 8">
    <name type="scientific">Limosilactobacillus equigenerosi DSM 18793 = JCM 14505</name>
    <dbReference type="NCBI Taxonomy" id="1423742"/>
    <lineage>
        <taxon>Bacteria</taxon>
        <taxon>Bacillati</taxon>
        <taxon>Bacillota</taxon>
        <taxon>Bacilli</taxon>
        <taxon>Lactobacillales</taxon>
        <taxon>Lactobacillaceae</taxon>
        <taxon>Limosilactobacillus</taxon>
    </lineage>
</organism>
<reference evidence="7 8" key="1">
    <citation type="journal article" date="2015" name="Genome Announc.">
        <title>Expanding the biotechnology potential of lactobacilli through comparative genomics of 213 strains and associated genera.</title>
        <authorList>
            <person name="Sun Z."/>
            <person name="Harris H.M."/>
            <person name="McCann A."/>
            <person name="Guo C."/>
            <person name="Argimon S."/>
            <person name="Zhang W."/>
            <person name="Yang X."/>
            <person name="Jeffery I.B."/>
            <person name="Cooney J.C."/>
            <person name="Kagawa T.F."/>
            <person name="Liu W."/>
            <person name="Song Y."/>
            <person name="Salvetti E."/>
            <person name="Wrobel A."/>
            <person name="Rasinkangas P."/>
            <person name="Parkhill J."/>
            <person name="Rea M.C."/>
            <person name="O'Sullivan O."/>
            <person name="Ritari J."/>
            <person name="Douillard F.P."/>
            <person name="Paul Ross R."/>
            <person name="Yang R."/>
            <person name="Briner A.E."/>
            <person name="Felis G.E."/>
            <person name="de Vos W.M."/>
            <person name="Barrangou R."/>
            <person name="Klaenhammer T.R."/>
            <person name="Caufield P.W."/>
            <person name="Cui Y."/>
            <person name="Zhang H."/>
            <person name="O'Toole P.W."/>
        </authorList>
    </citation>
    <scope>NUCLEOTIDE SEQUENCE [LARGE SCALE GENOMIC DNA]</scope>
    <source>
        <strain evidence="7 8">DSM 18793</strain>
    </source>
</reference>
<dbReference type="PATRIC" id="fig|1423742.4.peg.829"/>
<gene>
    <name evidence="7" type="ORF">FC21_GL000795</name>
</gene>
<name>A0A0R1UPW9_9LACO</name>
<evidence type="ECO:0000256" key="3">
    <source>
        <dbReference type="ARBA" id="ARBA00022692"/>
    </source>
</evidence>
<dbReference type="GO" id="GO:0005886">
    <property type="term" value="C:plasma membrane"/>
    <property type="evidence" value="ECO:0007669"/>
    <property type="project" value="UniProtKB-SubCell"/>
</dbReference>
<keyword evidence="8" id="KW-1185">Reference proteome</keyword>
<feature type="transmembrane region" description="Helical" evidence="6">
    <location>
        <begin position="105"/>
        <end position="127"/>
    </location>
</feature>
<feature type="transmembrane region" description="Helical" evidence="6">
    <location>
        <begin position="501"/>
        <end position="523"/>
    </location>
</feature>
<accession>A0A0R1UPW9</accession>
<keyword evidence="4 6" id="KW-1133">Transmembrane helix</keyword>
<evidence type="ECO:0000256" key="4">
    <source>
        <dbReference type="ARBA" id="ARBA00022989"/>
    </source>
</evidence>